<organism evidence="1">
    <name type="scientific">viral metagenome</name>
    <dbReference type="NCBI Taxonomy" id="1070528"/>
    <lineage>
        <taxon>unclassified sequences</taxon>
        <taxon>metagenomes</taxon>
        <taxon>organismal metagenomes</taxon>
    </lineage>
</organism>
<dbReference type="EMBL" id="MN739945">
    <property type="protein sequence ID" value="QHT79069.1"/>
    <property type="molecule type" value="Genomic_DNA"/>
</dbReference>
<dbReference type="AlphaFoldDB" id="A0A6C0HEZ0"/>
<sequence length="359" mass="42682">MILTKHLYRLDEIRSAFLYSLKKRECKEAVFWLHELEESCYGSESRRLLLLAWMMFIGLKKIAWLAEWSTLSTTKEGRLQLCWQLMICSEKDSSIWWVLMNGIVNTKSGYSKLVDTWNNVCHLDDEKFWKLYKKVSKKLKPCVEALQQNMNTYTIFAKCICHCITSIKIPRSSWKALKSGDQQSWLTEWDSLSLRKGRVFAIPNECLLGMTWRGAGGNTMGEIYDLLPTLKLSPYWKRILQTHMTTNGEWLSDESKEEFYDTYFGIIEDIPDEWSLEDQQKSHGIGKPEESRFLTRWWSNWICNEHMWIWGRSKHNISEWCKEQNIDTYTSILDRLSKLYRERLPREVVHKKKEFILVP</sequence>
<evidence type="ECO:0000313" key="1">
    <source>
        <dbReference type="EMBL" id="QHT79069.1"/>
    </source>
</evidence>
<protein>
    <submittedName>
        <fullName evidence="1">Uncharacterized protein</fullName>
    </submittedName>
</protein>
<proteinExistence type="predicted"/>
<accession>A0A6C0HEZ0</accession>
<reference evidence="1" key="1">
    <citation type="journal article" date="2020" name="Nature">
        <title>Giant virus diversity and host interactions through global metagenomics.</title>
        <authorList>
            <person name="Schulz F."/>
            <person name="Roux S."/>
            <person name="Paez-Espino D."/>
            <person name="Jungbluth S."/>
            <person name="Walsh D.A."/>
            <person name="Denef V.J."/>
            <person name="McMahon K.D."/>
            <person name="Konstantinidis K.T."/>
            <person name="Eloe-Fadrosh E.A."/>
            <person name="Kyrpides N.C."/>
            <person name="Woyke T."/>
        </authorList>
    </citation>
    <scope>NUCLEOTIDE SEQUENCE</scope>
    <source>
        <strain evidence="1">GVMAG-M-3300023179-97</strain>
    </source>
</reference>
<name>A0A6C0HEZ0_9ZZZZ</name>